<dbReference type="InterPro" id="IPR002616">
    <property type="entry name" value="tRNA_ribo_trans-like"/>
</dbReference>
<accession>A0A9W8J2Q1</accession>
<organism evidence="2 3">
    <name type="scientific">Candolleomyces eurysporus</name>
    <dbReference type="NCBI Taxonomy" id="2828524"/>
    <lineage>
        <taxon>Eukaryota</taxon>
        <taxon>Fungi</taxon>
        <taxon>Dikarya</taxon>
        <taxon>Basidiomycota</taxon>
        <taxon>Agaricomycotina</taxon>
        <taxon>Agaricomycetes</taxon>
        <taxon>Agaricomycetidae</taxon>
        <taxon>Agaricales</taxon>
        <taxon>Agaricineae</taxon>
        <taxon>Psathyrellaceae</taxon>
        <taxon>Candolleomyces</taxon>
    </lineage>
</organism>
<dbReference type="Gene3D" id="3.20.20.105">
    <property type="entry name" value="Queuine tRNA-ribosyltransferase-like"/>
    <property type="match status" value="1"/>
</dbReference>
<comment type="caution">
    <text evidence="2">The sequence shown here is derived from an EMBL/GenBank/DDBJ whole genome shotgun (WGS) entry which is preliminary data.</text>
</comment>
<feature type="domain" description="tRNA-guanine(15) transglycosylase-like" evidence="1">
    <location>
        <begin position="285"/>
        <end position="495"/>
    </location>
</feature>
<dbReference type="PANTHER" id="PTHR46064">
    <property type="entry name" value="QUEUINE TRNA-RIBOSYLTRANSFERASE ACCESSORY SUBUNIT 2"/>
    <property type="match status" value="1"/>
</dbReference>
<dbReference type="InterPro" id="IPR036511">
    <property type="entry name" value="TGT-like_sf"/>
</dbReference>
<dbReference type="Pfam" id="PF01702">
    <property type="entry name" value="TGT"/>
    <property type="match status" value="2"/>
</dbReference>
<dbReference type="SUPFAM" id="SSF51713">
    <property type="entry name" value="tRNA-guanine transglycosylase"/>
    <property type="match status" value="1"/>
</dbReference>
<dbReference type="InterPro" id="IPR050852">
    <property type="entry name" value="Queuine_tRNA-ribosyltrfase"/>
</dbReference>
<dbReference type="Proteomes" id="UP001140091">
    <property type="component" value="Unassembled WGS sequence"/>
</dbReference>
<evidence type="ECO:0000313" key="3">
    <source>
        <dbReference type="Proteomes" id="UP001140091"/>
    </source>
</evidence>
<feature type="non-terminal residue" evidence="2">
    <location>
        <position position="541"/>
    </location>
</feature>
<dbReference type="OrthoDB" id="27601at2759"/>
<keyword evidence="3" id="KW-1185">Reference proteome</keyword>
<reference evidence="2" key="1">
    <citation type="submission" date="2022-06" db="EMBL/GenBank/DDBJ databases">
        <title>Genome Sequence of Candolleomyces eurysporus.</title>
        <authorList>
            <person name="Buettner E."/>
        </authorList>
    </citation>
    <scope>NUCLEOTIDE SEQUENCE</scope>
    <source>
        <strain evidence="2">VTCC 930004</strain>
    </source>
</reference>
<evidence type="ECO:0000259" key="1">
    <source>
        <dbReference type="Pfam" id="PF01702"/>
    </source>
</evidence>
<dbReference type="EMBL" id="JANBPK010001191">
    <property type="protein sequence ID" value="KAJ2925244.1"/>
    <property type="molecule type" value="Genomic_DNA"/>
</dbReference>
<dbReference type="PANTHER" id="PTHR46064:SF1">
    <property type="entry name" value="QUEUINE TRNA-RIBOSYLTRANSFERASE ACCESSORY SUBUNIT 2"/>
    <property type="match status" value="1"/>
</dbReference>
<proteinExistence type="predicted"/>
<evidence type="ECO:0000313" key="2">
    <source>
        <dbReference type="EMBL" id="KAJ2925244.1"/>
    </source>
</evidence>
<feature type="domain" description="tRNA-guanine(15) transglycosylase-like" evidence="1">
    <location>
        <begin position="25"/>
        <end position="227"/>
    </location>
</feature>
<dbReference type="GO" id="GO:0006400">
    <property type="term" value="P:tRNA modification"/>
    <property type="evidence" value="ECO:0007669"/>
    <property type="project" value="InterPro"/>
</dbReference>
<name>A0A9W8J2Q1_9AGAR</name>
<gene>
    <name evidence="2" type="ORF">H1R20_g11840</name>
</gene>
<protein>
    <recommendedName>
        <fullName evidence="1">tRNA-guanine(15) transglycosylase-like domain-containing protein</fullName>
    </recommendedName>
</protein>
<sequence length="541" mass="59362">MSALAPAANFSFTLLNPSTPRFGPRLGTLILRRPDPNCSIQLQTPTLLATTSRGVVPHLSRDHYAQSSALKWTNVPFETFLEQYVPVPTLQTGSSNPLHTFLGFSPNETILSTTARDPYDGREMPTNGNSHISAQTLRGVRKLTPEDWRKYSLACKPDVVVALADTPFTNPPYSQKRLTKSIERSTAWIASLIKPVSPQEPVPFAIFAHLAGNTSIPARKAFSNSLLETLYGPEAEAVKPYSHLDQAVAGYTVDLVPLLLSLAAAEQKNATSSEEVVESSPPQQQAQAVVPLIKASLEQLPIDKPRLVNSTQTPHEILRLISSIGVDLFDAHWAQRAADFGIALDFQFPVPKGVVTSSTATGKKTEVGHNIYNFDYAHDFSSLADSFRGASQTSASAKPVCLCAACSPVQPASRLYHGVDNESHSGDLPPPEKKTYLPPFTRAYVHHLLHTHEMSAHTLLAMHNLAILEAFLTGVREVLLRDGGVTWEEEVAQFMDTYDEGLQVLEEAKVRWKEVDLARGKGRLAREKAKEEEEALQGEHQ</sequence>
<dbReference type="AlphaFoldDB" id="A0A9W8J2Q1"/>